<keyword evidence="5" id="KW-0067">ATP-binding</keyword>
<dbReference type="RefSeq" id="YP_009147774.1">
    <property type="nucleotide sequence ID" value="NC_027341.1"/>
</dbReference>
<keyword evidence="7 10" id="KW-0215">Deoxyribonucleotide synthesis</keyword>
<dbReference type="Pfam" id="PF00317">
    <property type="entry name" value="Ribonuc_red_lgN"/>
    <property type="match status" value="1"/>
</dbReference>
<organism evidence="12 13">
    <name type="scientific">Lactococcus phage WRP3</name>
    <dbReference type="NCBI Taxonomy" id="1560313"/>
    <lineage>
        <taxon>Viruses</taxon>
        <taxon>Duplodnaviria</taxon>
        <taxon>Heunggongvirae</taxon>
        <taxon>Uroviricota</taxon>
        <taxon>Caudoviricetes</taxon>
        <taxon>Audreyjarvisvirus</taxon>
        <taxon>Audreyjarvisvirus WRP3</taxon>
    </lineage>
</organism>
<gene>
    <name evidence="12" type="ORF">WRP3_117</name>
</gene>
<dbReference type="InterPro" id="IPR013554">
    <property type="entry name" value="RNR_N"/>
</dbReference>
<keyword evidence="4" id="KW-0547">Nucleotide-binding</keyword>
<dbReference type="GeneID" id="24722383"/>
<dbReference type="InterPro" id="IPR026459">
    <property type="entry name" value="RNR_1b_NrdE"/>
</dbReference>
<dbReference type="InterPro" id="IPR000788">
    <property type="entry name" value="RNR_lg_C"/>
</dbReference>
<dbReference type="Pfam" id="PF08343">
    <property type="entry name" value="RNR_N"/>
    <property type="match status" value="1"/>
</dbReference>
<dbReference type="NCBIfam" id="TIGR02506">
    <property type="entry name" value="NrdE_NrdA"/>
    <property type="match status" value="1"/>
</dbReference>
<protein>
    <recommendedName>
        <fullName evidence="2 10">Ribonucleoside-diphosphate reductase</fullName>
        <ecNumber evidence="2 10">1.17.4.1</ecNumber>
    </recommendedName>
</protein>
<dbReference type="GO" id="GO:0009263">
    <property type="term" value="P:deoxyribonucleotide biosynthetic process"/>
    <property type="evidence" value="ECO:0007669"/>
    <property type="project" value="UniProtKB-KW"/>
</dbReference>
<dbReference type="KEGG" id="vg:24722383"/>
<keyword evidence="3" id="KW-0021">Allosteric enzyme</keyword>
<dbReference type="PRINTS" id="PR01183">
    <property type="entry name" value="RIBORDTASEM1"/>
</dbReference>
<dbReference type="InterPro" id="IPR013509">
    <property type="entry name" value="RNR_lsu_N"/>
</dbReference>
<comment type="catalytic activity">
    <reaction evidence="9 10">
        <text>a 2'-deoxyribonucleoside 5'-diphosphate + [thioredoxin]-disulfide + H2O = a ribonucleoside 5'-diphosphate + [thioredoxin]-dithiol</text>
        <dbReference type="Rhea" id="RHEA:23252"/>
        <dbReference type="Rhea" id="RHEA-COMP:10698"/>
        <dbReference type="Rhea" id="RHEA-COMP:10700"/>
        <dbReference type="ChEBI" id="CHEBI:15377"/>
        <dbReference type="ChEBI" id="CHEBI:29950"/>
        <dbReference type="ChEBI" id="CHEBI:50058"/>
        <dbReference type="ChEBI" id="CHEBI:57930"/>
        <dbReference type="ChEBI" id="CHEBI:73316"/>
        <dbReference type="EC" id="1.17.4.1"/>
    </reaction>
</comment>
<comment type="function">
    <text evidence="10">Provides the precursors necessary for DNA synthesis. Catalyzes the biosynthesis of deoxyribonucleotides from the corresponding ribonucleotides.</text>
</comment>
<dbReference type="NCBIfam" id="TIGR04170">
    <property type="entry name" value="RNR_1b_NrdE"/>
    <property type="match status" value="1"/>
</dbReference>
<keyword evidence="13" id="KW-1185">Reference proteome</keyword>
<dbReference type="Pfam" id="PF02867">
    <property type="entry name" value="Ribonuc_red_lgC"/>
    <property type="match status" value="1"/>
</dbReference>
<evidence type="ECO:0000313" key="12">
    <source>
        <dbReference type="EMBL" id="AIX12620.1"/>
    </source>
</evidence>
<dbReference type="SUPFAM" id="SSF51998">
    <property type="entry name" value="PFL-like glycyl radical enzymes"/>
    <property type="match status" value="1"/>
</dbReference>
<dbReference type="PANTHER" id="PTHR11573">
    <property type="entry name" value="RIBONUCLEOSIDE-DIPHOSPHATE REDUCTASE LARGE CHAIN"/>
    <property type="match status" value="1"/>
</dbReference>
<comment type="similarity">
    <text evidence="1 10">Belongs to the ribonucleoside diphosphate reductase large chain family.</text>
</comment>
<keyword evidence="6 10" id="KW-0560">Oxidoreductase</keyword>
<evidence type="ECO:0000259" key="11">
    <source>
        <dbReference type="PROSITE" id="PS00089"/>
    </source>
</evidence>
<evidence type="ECO:0000256" key="3">
    <source>
        <dbReference type="ARBA" id="ARBA00022533"/>
    </source>
</evidence>
<dbReference type="InterPro" id="IPR039718">
    <property type="entry name" value="Rrm1"/>
</dbReference>
<dbReference type="Proteomes" id="UP000032686">
    <property type="component" value="Segment"/>
</dbReference>
<evidence type="ECO:0000256" key="2">
    <source>
        <dbReference type="ARBA" id="ARBA00012274"/>
    </source>
</evidence>
<dbReference type="Gene3D" id="1.10.1650.20">
    <property type="match status" value="1"/>
</dbReference>
<dbReference type="OrthoDB" id="2980at10239"/>
<evidence type="ECO:0000256" key="5">
    <source>
        <dbReference type="ARBA" id="ARBA00022840"/>
    </source>
</evidence>
<evidence type="ECO:0000256" key="7">
    <source>
        <dbReference type="ARBA" id="ARBA00023116"/>
    </source>
</evidence>
<evidence type="ECO:0000256" key="10">
    <source>
        <dbReference type="RuleBase" id="RU003410"/>
    </source>
</evidence>
<dbReference type="GO" id="GO:0004748">
    <property type="term" value="F:ribonucleoside-diphosphate reductase activity, thioredoxin disulfide as acceptor"/>
    <property type="evidence" value="ECO:0007669"/>
    <property type="project" value="UniProtKB-EC"/>
</dbReference>
<dbReference type="Gene3D" id="3.20.70.20">
    <property type="match status" value="1"/>
</dbReference>
<dbReference type="EMBL" id="KM677185">
    <property type="protein sequence ID" value="AIX12620.1"/>
    <property type="molecule type" value="Genomic_DNA"/>
</dbReference>
<evidence type="ECO:0000313" key="13">
    <source>
        <dbReference type="Proteomes" id="UP000032686"/>
    </source>
</evidence>
<dbReference type="InterPro" id="IPR008926">
    <property type="entry name" value="RNR_R1-su_N"/>
</dbReference>
<evidence type="ECO:0000256" key="6">
    <source>
        <dbReference type="ARBA" id="ARBA00023002"/>
    </source>
</evidence>
<reference evidence="12 13" key="1">
    <citation type="journal article" date="2015" name="Appl. Environ. Microbiol.">
        <title>Lactococcal 949 group phages recognize a carbohydrate receptor on the host cell surface.</title>
        <authorList>
            <person name="Mahony J."/>
            <person name="Randazzo W."/>
            <person name="Neve H."/>
            <person name="Settanni L."/>
            <person name="van Sinderen D."/>
        </authorList>
    </citation>
    <scope>NUCLEOTIDE SEQUENCE [LARGE SCALE GENOMIC DNA]</scope>
    <source>
        <strain evidence="12">WRP3</strain>
    </source>
</reference>
<dbReference type="PANTHER" id="PTHR11573:SF30">
    <property type="entry name" value="RIBONUCLEOSIDE-DIPHOSPHATE REDUCTASE 2 SUBUNIT ALPHA"/>
    <property type="match status" value="1"/>
</dbReference>
<feature type="domain" description="Ribonucleotide reductase large subunit" evidence="11">
    <location>
        <begin position="565"/>
        <end position="587"/>
    </location>
</feature>
<evidence type="ECO:0000256" key="8">
    <source>
        <dbReference type="ARBA" id="ARBA00023157"/>
    </source>
</evidence>
<sequence>MTVTKIETKESVTPEYFMLNNQLNIVKDGKIQLNADREAVHSYFIDYVNPHTVYFGDLREKLDYLVKHKYIKGEVLDKYTFKFIKKLFKTLYNKKFRFTTFMGAYKFYTQYAMRTTDNKSILERYEDRIAFNALVMADGDEQLALNIAHEMISQTYQPATPTFSNAGKLRGGNAVSCFLLNIEDNMTSIGRSVNSVLQLSKMGGGVGINLTDIRPSGDPIKGIENMADGVVPIMKLYEDSFSYANQLGTRNGAGVTYLNVFHKDIVKFLSTKKENADEKVRVKTLSLGVVVPDKFYELIAKGESMYLFSPYDIYNEYGKLMSEINITEMYDELVENKNIKKDKIFARDLEEEMSKLIQESGYPYIINIDTANQENAVDGVIKMSNLCSEILQVQSPSELNSDQTYKTIGTDVSCNLGSTNITHLMESSDFGSSVRTAFRALTYVADSSNIEEVPTVKNANDKYHSVGLGAMGLHGFLAKNGILYGSPESIEFTGMYFQLLNYWTLFESNRIAIERNQSFYNFDKSEYANGKYFKRYLPRVKFKNNLSDTVKELFKDVDIPTAQDWVDLQASIEEHGLYNSYRLAVAPTGSISYVNEATASIHPIVQKIEKRSEGKRGDVFYPAPYLAEGLPYYESAYNIDQRRVIDIYAEAQKHVDQSLSMTLFMNADHGKDLYEWKIGSKGEDSFTTRDINILRNYAWSKKIKSIYYVRTYRGDGEVSSVNECESCSI</sequence>
<proteinExistence type="inferred from homology"/>
<name>A0A0D3MSW9_9CAUD</name>
<dbReference type="GO" id="GO:0005524">
    <property type="term" value="F:ATP binding"/>
    <property type="evidence" value="ECO:0007669"/>
    <property type="project" value="UniProtKB-KW"/>
</dbReference>
<dbReference type="InterPro" id="IPR013346">
    <property type="entry name" value="NrdE_NrdA_C"/>
</dbReference>
<evidence type="ECO:0000256" key="4">
    <source>
        <dbReference type="ARBA" id="ARBA00022741"/>
    </source>
</evidence>
<keyword evidence="8" id="KW-1015">Disulfide bond</keyword>
<dbReference type="SUPFAM" id="SSF48168">
    <property type="entry name" value="R1 subunit of ribonucleotide reductase, N-terminal domain"/>
    <property type="match status" value="1"/>
</dbReference>
<evidence type="ECO:0000256" key="1">
    <source>
        <dbReference type="ARBA" id="ARBA00010406"/>
    </source>
</evidence>
<dbReference type="PROSITE" id="PS00089">
    <property type="entry name" value="RIBORED_LARGE"/>
    <property type="match status" value="1"/>
</dbReference>
<dbReference type="UniPathway" id="UPA00326"/>
<accession>A0A0D3MSW9</accession>
<dbReference type="EC" id="1.17.4.1" evidence="2 10"/>
<evidence type="ECO:0000256" key="9">
    <source>
        <dbReference type="ARBA" id="ARBA00047754"/>
    </source>
</evidence>